<proteinExistence type="predicted"/>
<accession>A0A9W4RZ65</accession>
<evidence type="ECO:0000313" key="2">
    <source>
        <dbReference type="Proteomes" id="UP001152533"/>
    </source>
</evidence>
<dbReference type="EMBL" id="CAMGZC010000835">
    <property type="protein sequence ID" value="CAI0650290.1"/>
    <property type="molecule type" value="Genomic_DNA"/>
</dbReference>
<dbReference type="Gene3D" id="2.30.60.10">
    <property type="entry name" value="Cyanovirin-N"/>
    <property type="match status" value="1"/>
</dbReference>
<reference evidence="1" key="1">
    <citation type="submission" date="2022-08" db="EMBL/GenBank/DDBJ databases">
        <authorList>
            <person name="Giroux E."/>
            <person name="Giroux E."/>
        </authorList>
    </citation>
    <scope>NUCLEOTIDE SEQUENCE</scope>
    <source>
        <strain evidence="1">H1091258</strain>
    </source>
</reference>
<organism evidence="1 2">
    <name type="scientific">Colletotrichum noveboracense</name>
    <dbReference type="NCBI Taxonomy" id="2664923"/>
    <lineage>
        <taxon>Eukaryota</taxon>
        <taxon>Fungi</taxon>
        <taxon>Dikarya</taxon>
        <taxon>Ascomycota</taxon>
        <taxon>Pezizomycotina</taxon>
        <taxon>Sordariomycetes</taxon>
        <taxon>Hypocreomycetidae</taxon>
        <taxon>Glomerellales</taxon>
        <taxon>Glomerellaceae</taxon>
        <taxon>Colletotrichum</taxon>
        <taxon>Colletotrichum gloeosporioides species complex</taxon>
    </lineage>
</organism>
<gene>
    <name evidence="1" type="ORF">CGXH109_LOCUS94370</name>
</gene>
<comment type="caution">
    <text evidence="1">The sequence shown here is derived from an EMBL/GenBank/DDBJ whole genome shotgun (WGS) entry which is preliminary data.</text>
</comment>
<dbReference type="Proteomes" id="UP001152533">
    <property type="component" value="Unassembled WGS sequence"/>
</dbReference>
<feature type="non-terminal residue" evidence="1">
    <location>
        <position position="1"/>
    </location>
</feature>
<evidence type="ECO:0000313" key="1">
    <source>
        <dbReference type="EMBL" id="CAI0650290.1"/>
    </source>
</evidence>
<dbReference type="AlphaFoldDB" id="A0A9W4RZ65"/>
<dbReference type="InterPro" id="IPR036673">
    <property type="entry name" value="Cyanovirin-N_sf"/>
</dbReference>
<name>A0A9W4RZ65_9PEZI</name>
<keyword evidence="2" id="KW-1185">Reference proteome</keyword>
<sequence length="63" mass="7020">MYSCKPEDENRGTERIIEHAIDLNKLVGNDNGTLFCGRQTFKGSMLSQEQVSWSVDGIEVSQG</sequence>
<protein>
    <submittedName>
        <fullName evidence="1">Uncharacterized protein</fullName>
    </submittedName>
</protein>